<dbReference type="InterPro" id="IPR001128">
    <property type="entry name" value="Cyt_P450"/>
</dbReference>
<comment type="caution">
    <text evidence="2">The sequence shown here is derived from an EMBL/GenBank/DDBJ whole genome shotgun (WGS) entry which is preliminary data.</text>
</comment>
<dbReference type="SUPFAM" id="SSF48264">
    <property type="entry name" value="Cytochrome P450"/>
    <property type="match status" value="1"/>
</dbReference>
<sequence>MSKEPVITFDHHSAEFAHDSVQRFAELRSRDVPLGFTESHEGFWVASSYELVREILSDNDTYTVERSADGTKGGKLIPTSAKAPAIIPGILDGEPHDRLRRPLRSLFAKPNIERTVAPVAKQLVSDLLDQVVPLEEFDFATGFSFSLTVNTIFEFVGLAEVEDREKFILMLEDAFAIDPEIGADRDALAGSTSVQFAAASDLVRDVVRARVADPTEDLISKMAAPGTDLTEDDVVALTLSIILGGVRTTAASLDNMVEHLASHPDLRDELREDPSLIPSAVEEMLRLFTVTPLVARTVTTETELGGVTLHVGDRVAAVLALANLDEDQFPDPLEVDTDRSDGMHVTFGLATHYCLGLWLARMELRIALEGILERMPSYEVVTERAQRFSRLGVNNGYAHLPVRPNV</sequence>
<protein>
    <submittedName>
        <fullName evidence="2">Cytochrome P450</fullName>
    </submittedName>
</protein>
<dbReference type="Pfam" id="PF00067">
    <property type="entry name" value="p450"/>
    <property type="match status" value="1"/>
</dbReference>
<dbReference type="PANTHER" id="PTHR46696">
    <property type="entry name" value="P450, PUTATIVE (EUROFUNG)-RELATED"/>
    <property type="match status" value="1"/>
</dbReference>
<dbReference type="PRINTS" id="PR00359">
    <property type="entry name" value="BP450"/>
</dbReference>
<dbReference type="AlphaFoldDB" id="A0A5M4F9B1"/>
<dbReference type="GO" id="GO:0005506">
    <property type="term" value="F:iron ion binding"/>
    <property type="evidence" value="ECO:0007669"/>
    <property type="project" value="InterPro"/>
</dbReference>
<dbReference type="GO" id="GO:0004497">
    <property type="term" value="F:monooxygenase activity"/>
    <property type="evidence" value="ECO:0007669"/>
    <property type="project" value="InterPro"/>
</dbReference>
<dbReference type="Gene3D" id="1.10.630.10">
    <property type="entry name" value="Cytochrome P450"/>
    <property type="match status" value="1"/>
</dbReference>
<dbReference type="GO" id="GO:0016705">
    <property type="term" value="F:oxidoreductase activity, acting on paired donors, with incorporation or reduction of molecular oxygen"/>
    <property type="evidence" value="ECO:0007669"/>
    <property type="project" value="InterPro"/>
</dbReference>
<reference evidence="2" key="1">
    <citation type="submission" date="2019-09" db="EMBL/GenBank/DDBJ databases">
        <authorList>
            <person name="Li J."/>
        </authorList>
    </citation>
    <scope>NUCLEOTIDE SEQUENCE [LARGE SCALE GENOMIC DNA]</scope>
    <source>
        <strain evidence="2">JCM 14732</strain>
    </source>
</reference>
<evidence type="ECO:0000313" key="3">
    <source>
        <dbReference type="Proteomes" id="UP000380867"/>
    </source>
</evidence>
<dbReference type="PANTHER" id="PTHR46696:SF6">
    <property type="entry name" value="P450, PUTATIVE (EUROFUNG)-RELATED"/>
    <property type="match status" value="1"/>
</dbReference>
<gene>
    <name evidence="2" type="ORF">ESP70_018955</name>
</gene>
<evidence type="ECO:0000256" key="1">
    <source>
        <dbReference type="ARBA" id="ARBA00010617"/>
    </source>
</evidence>
<dbReference type="EMBL" id="SDPQ02000004">
    <property type="protein sequence ID" value="KAA1394283.1"/>
    <property type="molecule type" value="Genomic_DNA"/>
</dbReference>
<accession>A0A5M4F9B1</accession>
<dbReference type="GO" id="GO:0020037">
    <property type="term" value="F:heme binding"/>
    <property type="evidence" value="ECO:0007669"/>
    <property type="project" value="InterPro"/>
</dbReference>
<dbReference type="PRINTS" id="PR00385">
    <property type="entry name" value="P450"/>
</dbReference>
<dbReference type="OrthoDB" id="502624at2"/>
<dbReference type="RefSeq" id="WP_149690893.1">
    <property type="nucleotide sequence ID" value="NZ_SDPQ02000004.1"/>
</dbReference>
<dbReference type="Proteomes" id="UP000380867">
    <property type="component" value="Unassembled WGS sequence"/>
</dbReference>
<evidence type="ECO:0000313" key="2">
    <source>
        <dbReference type="EMBL" id="KAA1394283.1"/>
    </source>
</evidence>
<keyword evidence="3" id="KW-1185">Reference proteome</keyword>
<name>A0A5M4F9B1_9ACTN</name>
<proteinExistence type="inferred from homology"/>
<dbReference type="InterPro" id="IPR002397">
    <property type="entry name" value="Cyt_P450_B"/>
</dbReference>
<dbReference type="InterPro" id="IPR036396">
    <property type="entry name" value="Cyt_P450_sf"/>
</dbReference>
<comment type="similarity">
    <text evidence="1">Belongs to the cytochrome P450 family.</text>
</comment>
<organism evidence="2 3">
    <name type="scientific">Aeromicrobium ginsengisoli</name>
    <dbReference type="NCBI Taxonomy" id="363867"/>
    <lineage>
        <taxon>Bacteria</taxon>
        <taxon>Bacillati</taxon>
        <taxon>Actinomycetota</taxon>
        <taxon>Actinomycetes</taxon>
        <taxon>Propionibacteriales</taxon>
        <taxon>Nocardioidaceae</taxon>
        <taxon>Aeromicrobium</taxon>
    </lineage>
</organism>